<dbReference type="EC" id="1.3.1.21" evidence="17"/>
<evidence type="ECO:0000256" key="3">
    <source>
        <dbReference type="ARBA" id="ARBA00022516"/>
    </source>
</evidence>
<evidence type="ECO:0000256" key="1">
    <source>
        <dbReference type="ARBA" id="ARBA00004477"/>
    </source>
</evidence>
<feature type="transmembrane region" description="Helical" evidence="20">
    <location>
        <begin position="322"/>
        <end position="339"/>
    </location>
</feature>
<evidence type="ECO:0000256" key="14">
    <source>
        <dbReference type="ARBA" id="ARBA00023136"/>
    </source>
</evidence>
<keyword evidence="10 20" id="KW-1133">Transmembrane helix</keyword>
<evidence type="ECO:0000256" key="5">
    <source>
        <dbReference type="ARBA" id="ARBA00022692"/>
    </source>
</evidence>
<keyword evidence="22" id="KW-1185">Reference proteome</keyword>
<organism evidence="21 22">
    <name type="scientific">Lasiosphaeria ovina</name>
    <dbReference type="NCBI Taxonomy" id="92902"/>
    <lineage>
        <taxon>Eukaryota</taxon>
        <taxon>Fungi</taxon>
        <taxon>Dikarya</taxon>
        <taxon>Ascomycota</taxon>
        <taxon>Pezizomycotina</taxon>
        <taxon>Sordariomycetes</taxon>
        <taxon>Sordariomycetidae</taxon>
        <taxon>Sordariales</taxon>
        <taxon>Lasiosphaeriaceae</taxon>
        <taxon>Lasiosphaeria</taxon>
    </lineage>
</organism>
<dbReference type="GO" id="GO:0006695">
    <property type="term" value="P:cholesterol biosynthetic process"/>
    <property type="evidence" value="ECO:0007669"/>
    <property type="project" value="UniProtKB-KW"/>
</dbReference>
<evidence type="ECO:0000256" key="2">
    <source>
        <dbReference type="ARBA" id="ARBA00005402"/>
    </source>
</evidence>
<dbReference type="PANTHER" id="PTHR21257:SF38">
    <property type="entry name" value="7-DEHYDROCHOLESTEROL REDUCTASE"/>
    <property type="match status" value="1"/>
</dbReference>
<keyword evidence="8" id="KW-0521">NADP</keyword>
<reference evidence="21" key="2">
    <citation type="submission" date="2023-06" db="EMBL/GenBank/DDBJ databases">
        <authorList>
            <consortium name="Lawrence Berkeley National Laboratory"/>
            <person name="Haridas S."/>
            <person name="Hensen N."/>
            <person name="Bonometti L."/>
            <person name="Westerberg I."/>
            <person name="Brannstrom I.O."/>
            <person name="Guillou S."/>
            <person name="Cros-Aarteil S."/>
            <person name="Calhoun S."/>
            <person name="Kuo A."/>
            <person name="Mondo S."/>
            <person name="Pangilinan J."/>
            <person name="Riley R."/>
            <person name="Labutti K."/>
            <person name="Andreopoulos B."/>
            <person name="Lipzen A."/>
            <person name="Chen C."/>
            <person name="Yanf M."/>
            <person name="Daum C."/>
            <person name="Ng V."/>
            <person name="Clum A."/>
            <person name="Steindorff A."/>
            <person name="Ohm R."/>
            <person name="Martin F."/>
            <person name="Silar P."/>
            <person name="Natvig D."/>
            <person name="Lalanne C."/>
            <person name="Gautier V."/>
            <person name="Ament-Velasquez S.L."/>
            <person name="Kruys A."/>
            <person name="Hutchinson M.I."/>
            <person name="Powell A.J."/>
            <person name="Barry K."/>
            <person name="Miller A.N."/>
            <person name="Grigoriev I.V."/>
            <person name="Debuchy R."/>
            <person name="Gladieux P."/>
            <person name="Thoren M.H."/>
            <person name="Johannesson H."/>
        </authorList>
    </citation>
    <scope>NUCLEOTIDE SEQUENCE</scope>
    <source>
        <strain evidence="21">CBS 958.72</strain>
    </source>
</reference>
<feature type="transmembrane region" description="Helical" evidence="20">
    <location>
        <begin position="132"/>
        <end position="154"/>
    </location>
</feature>
<reference evidence="21" key="1">
    <citation type="journal article" date="2023" name="Mol. Phylogenet. Evol.">
        <title>Genome-scale phylogeny and comparative genomics of the fungal order Sordariales.</title>
        <authorList>
            <person name="Hensen N."/>
            <person name="Bonometti L."/>
            <person name="Westerberg I."/>
            <person name="Brannstrom I.O."/>
            <person name="Guillou S."/>
            <person name="Cros-Aarteil S."/>
            <person name="Calhoun S."/>
            <person name="Haridas S."/>
            <person name="Kuo A."/>
            <person name="Mondo S."/>
            <person name="Pangilinan J."/>
            <person name="Riley R."/>
            <person name="LaButti K."/>
            <person name="Andreopoulos B."/>
            <person name="Lipzen A."/>
            <person name="Chen C."/>
            <person name="Yan M."/>
            <person name="Daum C."/>
            <person name="Ng V."/>
            <person name="Clum A."/>
            <person name="Steindorff A."/>
            <person name="Ohm R.A."/>
            <person name="Martin F."/>
            <person name="Silar P."/>
            <person name="Natvig D.O."/>
            <person name="Lalanne C."/>
            <person name="Gautier V."/>
            <person name="Ament-Velasquez S.L."/>
            <person name="Kruys A."/>
            <person name="Hutchinson M.I."/>
            <person name="Powell A.J."/>
            <person name="Barry K."/>
            <person name="Miller A.N."/>
            <person name="Grigoriev I.V."/>
            <person name="Debuchy R."/>
            <person name="Gladieux P."/>
            <person name="Hiltunen Thoren M."/>
            <person name="Johannesson H."/>
        </authorList>
    </citation>
    <scope>NUCLEOTIDE SEQUENCE</scope>
    <source>
        <strain evidence="21">CBS 958.72</strain>
    </source>
</reference>
<evidence type="ECO:0000256" key="10">
    <source>
        <dbReference type="ARBA" id="ARBA00022989"/>
    </source>
</evidence>
<evidence type="ECO:0000256" key="16">
    <source>
        <dbReference type="ARBA" id="ARBA00023221"/>
    </source>
</evidence>
<feature type="transmembrane region" description="Helical" evidence="20">
    <location>
        <begin position="166"/>
        <end position="187"/>
    </location>
</feature>
<evidence type="ECO:0000256" key="17">
    <source>
        <dbReference type="ARBA" id="ARBA00038851"/>
    </source>
</evidence>
<evidence type="ECO:0000256" key="18">
    <source>
        <dbReference type="ARBA" id="ARBA00039984"/>
    </source>
</evidence>
<feature type="transmembrane region" description="Helical" evidence="20">
    <location>
        <begin position="290"/>
        <end position="310"/>
    </location>
</feature>
<comment type="subcellular location">
    <subcellularLocation>
        <location evidence="1">Endoplasmic reticulum membrane</location>
        <topology evidence="1">Multi-pass membrane protein</topology>
    </subcellularLocation>
</comment>
<keyword evidence="13 20" id="KW-0443">Lipid metabolism</keyword>
<dbReference type="Proteomes" id="UP001287356">
    <property type="component" value="Unassembled WGS sequence"/>
</dbReference>
<keyword evidence="9 20" id="KW-0752">Steroid biosynthesis</keyword>
<evidence type="ECO:0000256" key="11">
    <source>
        <dbReference type="ARBA" id="ARBA00023002"/>
    </source>
</evidence>
<evidence type="ECO:0000256" key="19">
    <source>
        <dbReference type="ARBA" id="ARBA00042688"/>
    </source>
</evidence>
<dbReference type="AlphaFoldDB" id="A0AAE0K5K9"/>
<comment type="caution">
    <text evidence="21">The sequence shown here is derived from an EMBL/GenBank/DDBJ whole genome shotgun (WGS) entry which is preliminary data.</text>
</comment>
<dbReference type="Gene3D" id="1.20.120.1630">
    <property type="match status" value="1"/>
</dbReference>
<keyword evidence="16 20" id="KW-0753">Steroid metabolism</keyword>
<comment type="caution">
    <text evidence="20">Lacks conserved residue(s) required for the propagation of feature annotation.</text>
</comment>
<gene>
    <name evidence="21" type="ORF">B0T24DRAFT_580875</name>
</gene>
<keyword evidence="3 20" id="KW-0444">Lipid biosynthesis</keyword>
<keyword evidence="12 20" id="KW-0756">Sterol biosynthesis</keyword>
<evidence type="ECO:0000256" key="9">
    <source>
        <dbReference type="ARBA" id="ARBA00022955"/>
    </source>
</evidence>
<keyword evidence="5 20" id="KW-0812">Transmembrane</keyword>
<keyword evidence="7" id="KW-0256">Endoplasmic reticulum</keyword>
<dbReference type="InterPro" id="IPR001171">
    <property type="entry name" value="ERG24_DHCR-like"/>
</dbReference>
<proteinExistence type="inferred from homology"/>
<evidence type="ECO:0000313" key="21">
    <source>
        <dbReference type="EMBL" id="KAK3369770.1"/>
    </source>
</evidence>
<accession>A0AAE0K5K9</accession>
<protein>
    <recommendedName>
        <fullName evidence="18">7-dehydrocholesterol reductase</fullName>
        <ecNumber evidence="17">1.3.1.21</ecNumber>
    </recommendedName>
    <alternativeName>
        <fullName evidence="19">Sterol Delta(7)-reductase</fullName>
    </alternativeName>
</protein>
<dbReference type="PANTHER" id="PTHR21257">
    <property type="entry name" value="DELTA(14)-STEROL REDUCTASE"/>
    <property type="match status" value="1"/>
</dbReference>
<keyword evidence="15 20" id="KW-1207">Sterol metabolism</keyword>
<feature type="transmembrane region" description="Helical" evidence="20">
    <location>
        <begin position="94"/>
        <end position="112"/>
    </location>
</feature>
<keyword evidence="6" id="KW-0152">Cholesterol biosynthesis</keyword>
<keyword evidence="11 20" id="KW-0560">Oxidoreductase</keyword>
<evidence type="ECO:0000256" key="7">
    <source>
        <dbReference type="ARBA" id="ARBA00022824"/>
    </source>
</evidence>
<dbReference type="GO" id="GO:0005789">
    <property type="term" value="C:endoplasmic reticulum membrane"/>
    <property type="evidence" value="ECO:0007669"/>
    <property type="project" value="UniProtKB-SubCell"/>
</dbReference>
<evidence type="ECO:0000256" key="20">
    <source>
        <dbReference type="RuleBase" id="RU369120"/>
    </source>
</evidence>
<feature type="transmembrane region" description="Helical" evidence="20">
    <location>
        <begin position="36"/>
        <end position="60"/>
    </location>
</feature>
<evidence type="ECO:0000256" key="12">
    <source>
        <dbReference type="ARBA" id="ARBA00023011"/>
    </source>
</evidence>
<dbReference type="Pfam" id="PF01222">
    <property type="entry name" value="ERG4_ERG24"/>
    <property type="match status" value="1"/>
</dbReference>
<dbReference type="GO" id="GO:0016132">
    <property type="term" value="P:brassinosteroid biosynthetic process"/>
    <property type="evidence" value="ECO:0007669"/>
    <property type="project" value="TreeGrafter"/>
</dbReference>
<dbReference type="EMBL" id="JAULSN010000006">
    <property type="protein sequence ID" value="KAK3369770.1"/>
    <property type="molecule type" value="Genomic_DNA"/>
</dbReference>
<dbReference type="InterPro" id="IPR018083">
    <property type="entry name" value="Sterol_reductase_CS"/>
</dbReference>
<dbReference type="GO" id="GO:0047598">
    <property type="term" value="F:7-dehydrocholesterol reductase activity"/>
    <property type="evidence" value="ECO:0007669"/>
    <property type="project" value="UniProtKB-EC"/>
</dbReference>
<sequence length="463" mass="51493">MIAIKTTEIEKTAAASVSLPLTDVKIWGRTGAGRSWLGSLVASLPLVLAPLTCASVFITLRAYSGSFSLFAAAVAEEGFWPVYQQHGPQLTAKGAVAVVCYVGLQALLFRFLPGELRTGQYTPAGHLLTYRMNGLSAWTITHLLYFALSWAGVLDPAFIARNWSGLIAAMNIAGLAVSVFAFVKAYVSPTHPDDRKFSGSSVYDFFMGIELNPRLGEMFDLKLFSNGRPGMILWTLINFSNLAYQHQTLGHVEPSLALVTVLQVMYVVDFFVNESWYLGTIDIAHDHYGFYLGWGCFCFLPIMYTVQAQYLGMHPPAAPASYTYLAVVFAAGLVGYAMFRSVNDQKSKARLLGHGCCIWGKPAQYIVAPYRTTDGRAHKSLLLCSGWWGWSRHANYVGDLLLSYSFCALVRSTNAVVWTYAVWMTLCLVHRCMRDEKRLSVKYGAAWTEYCQRVPWRFVPGVW</sequence>
<evidence type="ECO:0000256" key="4">
    <source>
        <dbReference type="ARBA" id="ARBA00022548"/>
    </source>
</evidence>
<evidence type="ECO:0000313" key="22">
    <source>
        <dbReference type="Proteomes" id="UP001287356"/>
    </source>
</evidence>
<name>A0AAE0K5K9_9PEZI</name>
<keyword evidence="14 20" id="KW-0472">Membrane</keyword>
<comment type="similarity">
    <text evidence="2 20">Belongs to the ERG4/ERG24 family.</text>
</comment>
<evidence type="ECO:0000256" key="15">
    <source>
        <dbReference type="ARBA" id="ARBA00023166"/>
    </source>
</evidence>
<evidence type="ECO:0000256" key="8">
    <source>
        <dbReference type="ARBA" id="ARBA00022857"/>
    </source>
</evidence>
<keyword evidence="4" id="KW-0153">Cholesterol metabolism</keyword>
<dbReference type="PROSITE" id="PS01017">
    <property type="entry name" value="STEROL_REDUCT_1"/>
    <property type="match status" value="1"/>
</dbReference>
<evidence type="ECO:0000256" key="6">
    <source>
        <dbReference type="ARBA" id="ARBA00022778"/>
    </source>
</evidence>
<evidence type="ECO:0000256" key="13">
    <source>
        <dbReference type="ARBA" id="ARBA00023098"/>
    </source>
</evidence>